<keyword evidence="2" id="KW-1185">Reference proteome</keyword>
<accession>A0A1A9HZZ4</accession>
<dbReference type="KEGG" id="nia:A8C56_02790"/>
<sequence length="167" mass="18890">MSRYWQNDSNVRASALFHYYDSYDKLAIAVSSGRSPLDSSYVKMVIQSNGNVGIGVLIPSEKLSVNGNIRAKEIKVETANWPDYVFKPGYQLMPLNRVESFIQEHGHLPDVPSAREVAEKGIDVGANQAILLKKIEELTLHIIELEKTVRDLKQQHLDMEHGKDDDR</sequence>
<dbReference type="Proteomes" id="UP000077667">
    <property type="component" value="Chromosome"/>
</dbReference>
<proteinExistence type="predicted"/>
<reference evidence="1 2" key="1">
    <citation type="submission" date="2016-05" db="EMBL/GenBank/DDBJ databases">
        <title>Niabella ginsenosidivorans BS26 whole genome sequencing.</title>
        <authorList>
            <person name="Im W.T."/>
            <person name="Siddiqi M.Z."/>
        </authorList>
    </citation>
    <scope>NUCLEOTIDE SEQUENCE [LARGE SCALE GENOMIC DNA]</scope>
    <source>
        <strain evidence="1 2">BS26</strain>
    </source>
</reference>
<dbReference type="AlphaFoldDB" id="A0A1A9HZZ4"/>
<dbReference type="EMBL" id="CP015772">
    <property type="protein sequence ID" value="ANH80050.1"/>
    <property type="molecule type" value="Genomic_DNA"/>
</dbReference>
<evidence type="ECO:0000313" key="2">
    <source>
        <dbReference type="Proteomes" id="UP000077667"/>
    </source>
</evidence>
<gene>
    <name evidence="1" type="ORF">A8C56_02790</name>
</gene>
<evidence type="ECO:0000313" key="1">
    <source>
        <dbReference type="EMBL" id="ANH80050.1"/>
    </source>
</evidence>
<name>A0A1A9HZZ4_9BACT</name>
<protein>
    <submittedName>
        <fullName evidence="1">Uncharacterized protein</fullName>
    </submittedName>
</protein>
<organism evidence="1 2">
    <name type="scientific">Niabella ginsenosidivorans</name>
    <dbReference type="NCBI Taxonomy" id="1176587"/>
    <lineage>
        <taxon>Bacteria</taxon>
        <taxon>Pseudomonadati</taxon>
        <taxon>Bacteroidota</taxon>
        <taxon>Chitinophagia</taxon>
        <taxon>Chitinophagales</taxon>
        <taxon>Chitinophagaceae</taxon>
        <taxon>Niabella</taxon>
    </lineage>
</organism>
<dbReference type="STRING" id="1176587.A8C56_02790"/>